<evidence type="ECO:0000313" key="2">
    <source>
        <dbReference type="EMBL" id="KAF3544498.1"/>
    </source>
</evidence>
<dbReference type="EMBL" id="QGKV02000832">
    <property type="protein sequence ID" value="KAF3544498.1"/>
    <property type="molecule type" value="Genomic_DNA"/>
</dbReference>
<dbReference type="Proteomes" id="UP000266723">
    <property type="component" value="Unassembled WGS sequence"/>
</dbReference>
<keyword evidence="3" id="KW-1185">Reference proteome</keyword>
<evidence type="ECO:0000256" key="1">
    <source>
        <dbReference type="SAM" id="MobiDB-lite"/>
    </source>
</evidence>
<reference evidence="2 3" key="1">
    <citation type="journal article" date="2020" name="BMC Genomics">
        <title>Intraspecific diversification of the crop wild relative Brassica cretica Lam. using demographic model selection.</title>
        <authorList>
            <person name="Kioukis A."/>
            <person name="Michalopoulou V.A."/>
            <person name="Briers L."/>
            <person name="Pirintsos S."/>
            <person name="Studholme D.J."/>
            <person name="Pavlidis P."/>
            <person name="Sarris P.F."/>
        </authorList>
    </citation>
    <scope>NUCLEOTIDE SEQUENCE [LARGE SCALE GENOMIC DNA]</scope>
    <source>
        <strain evidence="3">cv. PFS-1207/04</strain>
    </source>
</reference>
<proteinExistence type="predicted"/>
<feature type="region of interest" description="Disordered" evidence="1">
    <location>
        <begin position="14"/>
        <end position="69"/>
    </location>
</feature>
<evidence type="ECO:0000313" key="3">
    <source>
        <dbReference type="Proteomes" id="UP000266723"/>
    </source>
</evidence>
<gene>
    <name evidence="2" type="ORF">DY000_02004752</name>
</gene>
<name>A0ABQ7BZK4_BRACR</name>
<protein>
    <submittedName>
        <fullName evidence="2">Uncharacterized protein</fullName>
    </submittedName>
</protein>
<sequence>MELLFDPRQRFLKRRRASPEKSTTEDLSWPEHDDPRRSSWWQAETEEESDDGGVRLSRGCQERSTRDSTSLYTILDPKEVDSQRFVVAGKRRRWKQSGSVLRVGKLARIVTSSGAA</sequence>
<comment type="caution">
    <text evidence="2">The sequence shown here is derived from an EMBL/GenBank/DDBJ whole genome shotgun (WGS) entry which is preliminary data.</text>
</comment>
<organism evidence="2 3">
    <name type="scientific">Brassica cretica</name>
    <name type="common">Mustard</name>
    <dbReference type="NCBI Taxonomy" id="69181"/>
    <lineage>
        <taxon>Eukaryota</taxon>
        <taxon>Viridiplantae</taxon>
        <taxon>Streptophyta</taxon>
        <taxon>Embryophyta</taxon>
        <taxon>Tracheophyta</taxon>
        <taxon>Spermatophyta</taxon>
        <taxon>Magnoliopsida</taxon>
        <taxon>eudicotyledons</taxon>
        <taxon>Gunneridae</taxon>
        <taxon>Pentapetalae</taxon>
        <taxon>rosids</taxon>
        <taxon>malvids</taxon>
        <taxon>Brassicales</taxon>
        <taxon>Brassicaceae</taxon>
        <taxon>Brassiceae</taxon>
        <taxon>Brassica</taxon>
    </lineage>
</organism>
<feature type="compositionally biased region" description="Basic and acidic residues" evidence="1">
    <location>
        <begin position="17"/>
        <end position="37"/>
    </location>
</feature>
<accession>A0ABQ7BZK4</accession>